<sequence length="80" mass="9189">HCFHVLRAVTVKRPFACPDCLPACFLPSIWILTNRSTHLHRDRMNRPPKGSSGEVLPWEYLLRWLTPSHQPASPPPTPPR</sequence>
<organism evidence="1">
    <name type="scientific">Nothobranchius furzeri</name>
    <name type="common">Turquoise killifish</name>
    <dbReference type="NCBI Taxonomy" id="105023"/>
    <lineage>
        <taxon>Eukaryota</taxon>
        <taxon>Metazoa</taxon>
        <taxon>Chordata</taxon>
        <taxon>Craniata</taxon>
        <taxon>Vertebrata</taxon>
        <taxon>Euteleostomi</taxon>
        <taxon>Actinopterygii</taxon>
        <taxon>Neopterygii</taxon>
        <taxon>Teleostei</taxon>
        <taxon>Neoteleostei</taxon>
        <taxon>Acanthomorphata</taxon>
        <taxon>Ovalentaria</taxon>
        <taxon>Atherinomorphae</taxon>
        <taxon>Cyprinodontiformes</taxon>
        <taxon>Nothobranchiidae</taxon>
        <taxon>Nothobranchius</taxon>
    </lineage>
</organism>
<feature type="non-terminal residue" evidence="1">
    <location>
        <position position="1"/>
    </location>
</feature>
<evidence type="ECO:0000313" key="1">
    <source>
        <dbReference type="EMBL" id="SBS45217.1"/>
    </source>
</evidence>
<dbReference type="AlphaFoldDB" id="A0A1A8UD33"/>
<dbReference type="EMBL" id="HAEJ01004760">
    <property type="protein sequence ID" value="SBS45217.1"/>
    <property type="molecule type" value="Transcribed_RNA"/>
</dbReference>
<accession>A0A1A8UD33</accession>
<name>A0A1A8UD33_NOTFU</name>
<reference evidence="1" key="2">
    <citation type="submission" date="2016-06" db="EMBL/GenBank/DDBJ databases">
        <title>The genome of a short-lived fish provides insights into sex chromosome evolution and the genetic control of aging.</title>
        <authorList>
            <person name="Reichwald K."/>
            <person name="Felder M."/>
            <person name="Petzold A."/>
            <person name="Koch P."/>
            <person name="Groth M."/>
            <person name="Platzer M."/>
        </authorList>
    </citation>
    <scope>NUCLEOTIDE SEQUENCE</scope>
    <source>
        <tissue evidence="1">Brain</tissue>
    </source>
</reference>
<reference evidence="1" key="1">
    <citation type="submission" date="2016-05" db="EMBL/GenBank/DDBJ databases">
        <authorList>
            <person name="Lavstsen T."/>
            <person name="Jespersen J.S."/>
        </authorList>
    </citation>
    <scope>NUCLEOTIDE SEQUENCE</scope>
    <source>
        <tissue evidence="1">Brain</tissue>
    </source>
</reference>
<proteinExistence type="predicted"/>
<gene>
    <name evidence="1" type="primary">Nfu_g_1_000842</name>
</gene>
<feature type="non-terminal residue" evidence="1">
    <location>
        <position position="80"/>
    </location>
</feature>
<protein>
    <submittedName>
        <fullName evidence="1">Uncharacterized protein</fullName>
    </submittedName>
</protein>